<gene>
    <name evidence="2" type="ORF">DHW61_14890</name>
</gene>
<dbReference type="InterPro" id="IPR032616">
    <property type="entry name" value="DUF4886"/>
</dbReference>
<sequence length="236" mass="27474">MKILAIGNSFSEDATCYLQRVSQGELYVRNLYIGGCSLERHMECLTGELKEYDFQKDGKALRKISLQEALRYKEWDYITVQQVSGLSGIEDSYEPFLGQLIEHIKQSNPTAKIILHRTWAYEQDSTHQDFIRYDNKQEVMYEKIWKASEHYAKKYDLPIIPVGDAIQKLRTETKEFDYLNGGSSLCRDGYHLTLDYGRYAAALIWYRFFTGSSIMEVTYAPRGTKRNLIDIIQKTV</sequence>
<dbReference type="Pfam" id="PF16227">
    <property type="entry name" value="DUF4886"/>
    <property type="match status" value="1"/>
</dbReference>
<feature type="domain" description="DUF4886" evidence="1">
    <location>
        <begin position="2"/>
        <end position="222"/>
    </location>
</feature>
<organism evidence="2 3">
    <name type="scientific">Lachnoclostridium phytofermentans</name>
    <dbReference type="NCBI Taxonomy" id="66219"/>
    <lineage>
        <taxon>Bacteria</taxon>
        <taxon>Bacillati</taxon>
        <taxon>Bacillota</taxon>
        <taxon>Clostridia</taxon>
        <taxon>Lachnospirales</taxon>
        <taxon>Lachnospiraceae</taxon>
    </lineage>
</organism>
<dbReference type="Gene3D" id="3.40.50.1110">
    <property type="entry name" value="SGNH hydrolase"/>
    <property type="match status" value="1"/>
</dbReference>
<dbReference type="AlphaFoldDB" id="A0A3D2XAB0"/>
<dbReference type="SUPFAM" id="SSF52266">
    <property type="entry name" value="SGNH hydrolase"/>
    <property type="match status" value="1"/>
</dbReference>
<dbReference type="InterPro" id="IPR036514">
    <property type="entry name" value="SGNH_hydro_sf"/>
</dbReference>
<evidence type="ECO:0000313" key="2">
    <source>
        <dbReference type="EMBL" id="HCL03667.1"/>
    </source>
</evidence>
<proteinExistence type="predicted"/>
<accession>A0A3D2XAB0</accession>
<evidence type="ECO:0000259" key="1">
    <source>
        <dbReference type="Pfam" id="PF16227"/>
    </source>
</evidence>
<protein>
    <submittedName>
        <fullName evidence="2">DUF4886 domain-containing protein</fullName>
    </submittedName>
</protein>
<reference evidence="2 3" key="1">
    <citation type="journal article" date="2018" name="Nat. Biotechnol.">
        <title>A standardized bacterial taxonomy based on genome phylogeny substantially revises the tree of life.</title>
        <authorList>
            <person name="Parks D.H."/>
            <person name="Chuvochina M."/>
            <person name="Waite D.W."/>
            <person name="Rinke C."/>
            <person name="Skarshewski A."/>
            <person name="Chaumeil P.A."/>
            <person name="Hugenholtz P."/>
        </authorList>
    </citation>
    <scope>NUCLEOTIDE SEQUENCE [LARGE SCALE GENOMIC DNA]</scope>
    <source>
        <strain evidence="2">UBA11728</strain>
    </source>
</reference>
<dbReference type="Proteomes" id="UP000262969">
    <property type="component" value="Unassembled WGS sequence"/>
</dbReference>
<dbReference type="EMBL" id="DPVV01000493">
    <property type="protein sequence ID" value="HCL03667.1"/>
    <property type="molecule type" value="Genomic_DNA"/>
</dbReference>
<name>A0A3D2XAB0_9FIRM</name>
<evidence type="ECO:0000313" key="3">
    <source>
        <dbReference type="Proteomes" id="UP000262969"/>
    </source>
</evidence>
<comment type="caution">
    <text evidence="2">The sequence shown here is derived from an EMBL/GenBank/DDBJ whole genome shotgun (WGS) entry which is preliminary data.</text>
</comment>